<organism evidence="2 3">
    <name type="scientific">Luedemannella helvata</name>
    <dbReference type="NCBI Taxonomy" id="349315"/>
    <lineage>
        <taxon>Bacteria</taxon>
        <taxon>Bacillati</taxon>
        <taxon>Actinomycetota</taxon>
        <taxon>Actinomycetes</taxon>
        <taxon>Micromonosporales</taxon>
        <taxon>Micromonosporaceae</taxon>
        <taxon>Luedemannella</taxon>
    </lineage>
</organism>
<keyword evidence="1" id="KW-0472">Membrane</keyword>
<gene>
    <name evidence="2" type="ORF">GCM10009681_47280</name>
</gene>
<feature type="transmembrane region" description="Helical" evidence="1">
    <location>
        <begin position="332"/>
        <end position="353"/>
    </location>
</feature>
<reference evidence="2 3" key="1">
    <citation type="journal article" date="2019" name="Int. J. Syst. Evol. Microbiol.">
        <title>The Global Catalogue of Microorganisms (GCM) 10K type strain sequencing project: providing services to taxonomists for standard genome sequencing and annotation.</title>
        <authorList>
            <consortium name="The Broad Institute Genomics Platform"/>
            <consortium name="The Broad Institute Genome Sequencing Center for Infectious Disease"/>
            <person name="Wu L."/>
            <person name="Ma J."/>
        </authorList>
    </citation>
    <scope>NUCLEOTIDE SEQUENCE [LARGE SCALE GENOMIC DNA]</scope>
    <source>
        <strain evidence="2 3">JCM 13249</strain>
    </source>
</reference>
<proteinExistence type="predicted"/>
<dbReference type="Proteomes" id="UP001500655">
    <property type="component" value="Unassembled WGS sequence"/>
</dbReference>
<protein>
    <recommendedName>
        <fullName evidence="4">DUF4350 domain-containing protein</fullName>
    </recommendedName>
</protein>
<keyword evidence="1" id="KW-1133">Transmembrane helix</keyword>
<comment type="caution">
    <text evidence="2">The sequence shown here is derived from an EMBL/GenBank/DDBJ whole genome shotgun (WGS) entry which is preliminary data.</text>
</comment>
<sequence>MLDRLTAPWLRWLLLGLAATFVAVFLLAQRQSADVRYGQLPPRETIPEGSAGELTDTTLPSVEQMTAMVAADPVVRLDGAVAHWDAAAVAAAIAGNDVRILVAPPGLTEEQRKQVNEVENATITIIGTRVTGDFYVAVGDRAGDWRAQFGRHDITSGLLALIPALTDQPDVDTSVYAPWREPTAAELAPVVADLRATGAHIAAGATLTEVPRALAAEAFGAEALFAVLPALPGDRPAPDYGPALAREFPDRPIVVMYGDWIEYHGPHAAEFADIAAAGVYARYGDRLSRYAYPQRNILNVYLGRVADIRNGGLFDQPLPDQPFDPLRVALPALPWLFAACVVALLALSVRSLLDPAPLARGRFGTLRTANLRARLAGLTALAVEVSGLPEGRDDPAVIRAIGALAVARESLSEKVPDHVARSLLNDAHRELDDIGRRLPYPGLRPSEYLRKRLA</sequence>
<evidence type="ECO:0008006" key="4">
    <source>
        <dbReference type="Google" id="ProtNLM"/>
    </source>
</evidence>
<keyword evidence="3" id="KW-1185">Reference proteome</keyword>
<dbReference type="RefSeq" id="WP_344086130.1">
    <property type="nucleotide sequence ID" value="NZ_BAAALS010000028.1"/>
</dbReference>
<accession>A0ABN2KZI1</accession>
<evidence type="ECO:0000256" key="1">
    <source>
        <dbReference type="SAM" id="Phobius"/>
    </source>
</evidence>
<dbReference type="EMBL" id="BAAALS010000028">
    <property type="protein sequence ID" value="GAA1770421.1"/>
    <property type="molecule type" value="Genomic_DNA"/>
</dbReference>
<name>A0ABN2KZI1_9ACTN</name>
<evidence type="ECO:0000313" key="3">
    <source>
        <dbReference type="Proteomes" id="UP001500655"/>
    </source>
</evidence>
<evidence type="ECO:0000313" key="2">
    <source>
        <dbReference type="EMBL" id="GAA1770421.1"/>
    </source>
</evidence>
<keyword evidence="1" id="KW-0812">Transmembrane</keyword>